<name>A0ABU9B5G4_9BURK</name>
<protein>
    <submittedName>
        <fullName evidence="1">Uncharacterized protein</fullName>
    </submittedName>
</protein>
<organism evidence="1 2">
    <name type="scientific">Pseudaquabacterium rugosum</name>
    <dbReference type="NCBI Taxonomy" id="2984194"/>
    <lineage>
        <taxon>Bacteria</taxon>
        <taxon>Pseudomonadati</taxon>
        <taxon>Pseudomonadota</taxon>
        <taxon>Betaproteobacteria</taxon>
        <taxon>Burkholderiales</taxon>
        <taxon>Sphaerotilaceae</taxon>
        <taxon>Pseudaquabacterium</taxon>
    </lineage>
</organism>
<proteinExistence type="predicted"/>
<sequence>MHLNLAVLLAAAGLLSGLLPGPGAGPARADGPAAAVVAASQAASRPAAQPASSPASRPASRPAVRALPRVVLPEGAASAPAAKPVPTPTQAAERLRQRITAEIGEARCSADSQCRVLPIGAKACGGPAGWQAYSTVEGRADRLTVWAAQLDRQERTRQAAEGLMSNCAVELPPAAACVAQRCTLVAAGTGAGTSAGGGAVKPPAVR</sequence>
<gene>
    <name evidence="1" type="ORF">AACH11_03895</name>
</gene>
<accession>A0ABU9B5G4</accession>
<evidence type="ECO:0000313" key="2">
    <source>
        <dbReference type="Proteomes" id="UP001368500"/>
    </source>
</evidence>
<dbReference type="Proteomes" id="UP001368500">
    <property type="component" value="Unassembled WGS sequence"/>
</dbReference>
<dbReference type="EMBL" id="JBBUTF010000003">
    <property type="protein sequence ID" value="MEK8025103.1"/>
    <property type="molecule type" value="Genomic_DNA"/>
</dbReference>
<evidence type="ECO:0000313" key="1">
    <source>
        <dbReference type="EMBL" id="MEK8025103.1"/>
    </source>
</evidence>
<dbReference type="RefSeq" id="WP_341372885.1">
    <property type="nucleotide sequence ID" value="NZ_JBBUTF010000003.1"/>
</dbReference>
<comment type="caution">
    <text evidence="1">The sequence shown here is derived from an EMBL/GenBank/DDBJ whole genome shotgun (WGS) entry which is preliminary data.</text>
</comment>
<reference evidence="1 2" key="1">
    <citation type="submission" date="2024-04" db="EMBL/GenBank/DDBJ databases">
        <title>Novel species of the genus Ideonella isolated from streams.</title>
        <authorList>
            <person name="Lu H."/>
        </authorList>
    </citation>
    <scope>NUCLEOTIDE SEQUENCE [LARGE SCALE GENOMIC DNA]</scope>
    <source>
        <strain evidence="1 2">BYS139W</strain>
    </source>
</reference>
<keyword evidence="2" id="KW-1185">Reference proteome</keyword>